<organism evidence="1 2">
    <name type="scientific">Teichococcus aerophilus</name>
    <dbReference type="NCBI Taxonomy" id="1224513"/>
    <lineage>
        <taxon>Bacteria</taxon>
        <taxon>Pseudomonadati</taxon>
        <taxon>Pseudomonadota</taxon>
        <taxon>Alphaproteobacteria</taxon>
        <taxon>Acetobacterales</taxon>
        <taxon>Roseomonadaceae</taxon>
        <taxon>Roseomonas</taxon>
    </lineage>
</organism>
<dbReference type="RefSeq" id="WP_187785458.1">
    <property type="nucleotide sequence ID" value="NZ_JACTVA010000029.1"/>
</dbReference>
<accession>A0ABR7RPS6</accession>
<dbReference type="Proteomes" id="UP000626026">
    <property type="component" value="Unassembled WGS sequence"/>
</dbReference>
<dbReference type="SUPFAM" id="SSF53756">
    <property type="entry name" value="UDP-Glycosyltransferase/glycogen phosphorylase"/>
    <property type="match status" value="1"/>
</dbReference>
<dbReference type="EMBL" id="JACTVA010000029">
    <property type="protein sequence ID" value="MBC9208299.1"/>
    <property type="molecule type" value="Genomic_DNA"/>
</dbReference>
<dbReference type="CDD" id="cd03801">
    <property type="entry name" value="GT4_PimA-like"/>
    <property type="match status" value="1"/>
</dbReference>
<dbReference type="Pfam" id="PF13692">
    <property type="entry name" value="Glyco_trans_1_4"/>
    <property type="match status" value="1"/>
</dbReference>
<reference evidence="1 2" key="1">
    <citation type="journal article" date="2013" name="Int. J. Syst. Evol. Microbiol.">
        <title>Roseomonas aerophila sp. nov., isolated from air.</title>
        <authorList>
            <person name="Kim S.J."/>
            <person name="Weon H.Y."/>
            <person name="Ahn J.H."/>
            <person name="Hong S.B."/>
            <person name="Seok S.J."/>
            <person name="Whang K.S."/>
            <person name="Kwon S.W."/>
        </authorList>
    </citation>
    <scope>NUCLEOTIDE SEQUENCE [LARGE SCALE GENOMIC DNA]</scope>
    <source>
        <strain evidence="1 2">NBRC 108923</strain>
    </source>
</reference>
<dbReference type="PANTHER" id="PTHR12526">
    <property type="entry name" value="GLYCOSYLTRANSFERASE"/>
    <property type="match status" value="1"/>
</dbReference>
<dbReference type="Gene3D" id="3.40.50.2000">
    <property type="entry name" value="Glycogen Phosphorylase B"/>
    <property type="match status" value="2"/>
</dbReference>
<protein>
    <submittedName>
        <fullName evidence="1">TIGR03087 family PEP-CTERM/XrtA system glycosyltransferase</fullName>
    </submittedName>
</protein>
<sequence>MKRLLFLCHRIPYPPEKGDKIRAWHMLRHLAQSWDVDLGCLVDDPQDLQHLPVLEECCNVVRAHPTGSSWRAAARTLLHYRPGKPLTPGWFYNADLASWVRQGLASGRYDAVFAYSAAMAPYLIGQPGFSPRQSRVLDLVDVDSEKWRAYAAETKSPMRHIWQREARTLLEFERRAAMAFDRCLFVSGHESARFAELAPETASHLDWVENGVDMAFFDPARSYPSPYEGVASPLVFTGTMNYRPNVEAVCWFARNVLPRLRAAFNPSPEFFIVGANPSPAVRSLSSIPGVHVVGAVADIRPYIAHASVAVAPLGIARGIQNKVLEAMALARPVVASSSAFEGVHAVPGRDLLVGDGVAQTFDLVSAVLRGEHSGLGAAARRAMLAGHDWSATLRRLDGMLAPAPAQQVHELGAVA</sequence>
<evidence type="ECO:0000313" key="2">
    <source>
        <dbReference type="Proteomes" id="UP000626026"/>
    </source>
</evidence>
<dbReference type="InterPro" id="IPR017521">
    <property type="entry name" value="Sugar_tfrase_PEP-CTERM_Stp1"/>
</dbReference>
<dbReference type="NCBIfam" id="TIGR03087">
    <property type="entry name" value="stp1"/>
    <property type="match status" value="1"/>
</dbReference>
<name>A0ABR7RPS6_9PROT</name>
<comment type="caution">
    <text evidence="1">The sequence shown here is derived from an EMBL/GenBank/DDBJ whole genome shotgun (WGS) entry which is preliminary data.</text>
</comment>
<proteinExistence type="predicted"/>
<dbReference type="PANTHER" id="PTHR12526:SF600">
    <property type="entry name" value="GLYCOSYL TRANSFERASE GROUP 1"/>
    <property type="match status" value="1"/>
</dbReference>
<evidence type="ECO:0000313" key="1">
    <source>
        <dbReference type="EMBL" id="MBC9208299.1"/>
    </source>
</evidence>
<gene>
    <name evidence="1" type="ORF">IBL26_15750</name>
</gene>
<keyword evidence="2" id="KW-1185">Reference proteome</keyword>